<dbReference type="PANTHER" id="PTHR28448:SF1">
    <property type="entry name" value="UPF0728 PROTEIN C10ORF53"/>
    <property type="match status" value="1"/>
</dbReference>
<gene>
    <name evidence="2" type="ORF">GDO54_004654</name>
</gene>
<evidence type="ECO:0000313" key="2">
    <source>
        <dbReference type="EMBL" id="DBA15444.1"/>
    </source>
</evidence>
<keyword evidence="3" id="KW-1185">Reference proteome</keyword>
<evidence type="ECO:0000256" key="1">
    <source>
        <dbReference type="ARBA" id="ARBA00009973"/>
    </source>
</evidence>
<dbReference type="PANTHER" id="PTHR28448">
    <property type="entry name" value="UPF0728 PROTEIN C10ORF53"/>
    <property type="match status" value="1"/>
</dbReference>
<sequence>MPDKAVVTLRYGPYMNCSGVVQHRLSRLEGLQAVLASDGHSVVLEEISDRNVVELVVNGETVFQCNIKEFDFGGDGLLDPICEHARQAVLRAY</sequence>
<comment type="similarity">
    <text evidence="1">Belongs to the UPF0728 family.</text>
</comment>
<reference evidence="2" key="1">
    <citation type="thesis" date="2020" institute="ProQuest LLC" country="789 East Eisenhower Parkway, Ann Arbor, MI, USA">
        <title>Comparative Genomics and Chromosome Evolution.</title>
        <authorList>
            <person name="Mudd A.B."/>
        </authorList>
    </citation>
    <scope>NUCLEOTIDE SEQUENCE</scope>
    <source>
        <strain evidence="2">1538</strain>
        <tissue evidence="2">Blood</tissue>
    </source>
</reference>
<proteinExistence type="inferred from homology"/>
<dbReference type="Pfam" id="PF15092">
    <property type="entry name" value="UPF0728"/>
    <property type="match status" value="1"/>
</dbReference>
<protein>
    <submittedName>
        <fullName evidence="2">Uncharacterized protein</fullName>
    </submittedName>
</protein>
<dbReference type="InterPro" id="IPR027885">
    <property type="entry name" value="UPF0728"/>
</dbReference>
<dbReference type="AlphaFoldDB" id="A0AAV2ZMC5"/>
<accession>A0AAV2ZMC5</accession>
<comment type="caution">
    <text evidence="2">The sequence shown here is derived from an EMBL/GenBank/DDBJ whole genome shotgun (WGS) entry which is preliminary data.</text>
</comment>
<name>A0AAV2ZMC5_PYXAD</name>
<dbReference type="Proteomes" id="UP001181693">
    <property type="component" value="Unassembled WGS sequence"/>
</dbReference>
<evidence type="ECO:0000313" key="3">
    <source>
        <dbReference type="Proteomes" id="UP001181693"/>
    </source>
</evidence>
<organism evidence="2 3">
    <name type="scientific">Pyxicephalus adspersus</name>
    <name type="common">African bullfrog</name>
    <dbReference type="NCBI Taxonomy" id="30357"/>
    <lineage>
        <taxon>Eukaryota</taxon>
        <taxon>Metazoa</taxon>
        <taxon>Chordata</taxon>
        <taxon>Craniata</taxon>
        <taxon>Vertebrata</taxon>
        <taxon>Euteleostomi</taxon>
        <taxon>Amphibia</taxon>
        <taxon>Batrachia</taxon>
        <taxon>Anura</taxon>
        <taxon>Neobatrachia</taxon>
        <taxon>Ranoidea</taxon>
        <taxon>Pyxicephalidae</taxon>
        <taxon>Pyxicephalinae</taxon>
        <taxon>Pyxicephalus</taxon>
    </lineage>
</organism>
<dbReference type="EMBL" id="DYDO01000012">
    <property type="protein sequence ID" value="DBA15444.1"/>
    <property type="molecule type" value="Genomic_DNA"/>
</dbReference>